<feature type="compositionally biased region" description="Basic and acidic residues" evidence="1">
    <location>
        <begin position="36"/>
        <end position="46"/>
    </location>
</feature>
<protein>
    <submittedName>
        <fullName evidence="2">Uncharacterized protein</fullName>
    </submittedName>
</protein>
<comment type="caution">
    <text evidence="2">The sequence shown here is derived from an EMBL/GenBank/DDBJ whole genome shotgun (WGS) entry which is preliminary data.</text>
</comment>
<evidence type="ECO:0000313" key="2">
    <source>
        <dbReference type="EMBL" id="KAH9317179.1"/>
    </source>
</evidence>
<name>A0AA38L9W1_TAXCH</name>
<sequence>TKSQHEEEEYGSGDDLVKKLYPQKHTVKESDEEGQDEKFQDTHVMDVDEEGVSATNAQ</sequence>
<dbReference type="EMBL" id="JAHRHJ020000004">
    <property type="protein sequence ID" value="KAH9317179.1"/>
    <property type="molecule type" value="Genomic_DNA"/>
</dbReference>
<keyword evidence="3" id="KW-1185">Reference proteome</keyword>
<evidence type="ECO:0000313" key="3">
    <source>
        <dbReference type="Proteomes" id="UP000824469"/>
    </source>
</evidence>
<reference evidence="2 3" key="1">
    <citation type="journal article" date="2021" name="Nat. Plants">
        <title>The Taxus genome provides insights into paclitaxel biosynthesis.</title>
        <authorList>
            <person name="Xiong X."/>
            <person name="Gou J."/>
            <person name="Liao Q."/>
            <person name="Li Y."/>
            <person name="Zhou Q."/>
            <person name="Bi G."/>
            <person name="Li C."/>
            <person name="Du R."/>
            <person name="Wang X."/>
            <person name="Sun T."/>
            <person name="Guo L."/>
            <person name="Liang H."/>
            <person name="Lu P."/>
            <person name="Wu Y."/>
            <person name="Zhang Z."/>
            <person name="Ro D.K."/>
            <person name="Shang Y."/>
            <person name="Huang S."/>
            <person name="Yan J."/>
        </authorList>
    </citation>
    <scope>NUCLEOTIDE SEQUENCE [LARGE SCALE GENOMIC DNA]</scope>
    <source>
        <strain evidence="2">Ta-2019</strain>
    </source>
</reference>
<gene>
    <name evidence="2" type="ORF">KI387_018948</name>
</gene>
<proteinExistence type="predicted"/>
<feature type="non-terminal residue" evidence="2">
    <location>
        <position position="58"/>
    </location>
</feature>
<organism evidence="2 3">
    <name type="scientific">Taxus chinensis</name>
    <name type="common">Chinese yew</name>
    <name type="synonym">Taxus wallichiana var. chinensis</name>
    <dbReference type="NCBI Taxonomy" id="29808"/>
    <lineage>
        <taxon>Eukaryota</taxon>
        <taxon>Viridiplantae</taxon>
        <taxon>Streptophyta</taxon>
        <taxon>Embryophyta</taxon>
        <taxon>Tracheophyta</taxon>
        <taxon>Spermatophyta</taxon>
        <taxon>Pinopsida</taxon>
        <taxon>Pinidae</taxon>
        <taxon>Conifers II</taxon>
        <taxon>Cupressales</taxon>
        <taxon>Taxaceae</taxon>
        <taxon>Taxus</taxon>
    </lineage>
</organism>
<feature type="non-terminal residue" evidence="2">
    <location>
        <position position="1"/>
    </location>
</feature>
<dbReference type="Proteomes" id="UP000824469">
    <property type="component" value="Unassembled WGS sequence"/>
</dbReference>
<feature type="compositionally biased region" description="Acidic residues" evidence="1">
    <location>
        <begin position="1"/>
        <end position="12"/>
    </location>
</feature>
<accession>A0AA38L9W1</accession>
<evidence type="ECO:0000256" key="1">
    <source>
        <dbReference type="SAM" id="MobiDB-lite"/>
    </source>
</evidence>
<feature type="region of interest" description="Disordered" evidence="1">
    <location>
        <begin position="1"/>
        <end position="58"/>
    </location>
</feature>
<dbReference type="AlphaFoldDB" id="A0AA38L9W1"/>